<dbReference type="Gramene" id="PHT67341">
    <property type="protein sequence ID" value="PHT67341"/>
    <property type="gene ID" value="T459_26828"/>
</dbReference>
<dbReference type="OMA" id="CVHNANC"/>
<evidence type="ECO:0000313" key="3">
    <source>
        <dbReference type="Proteomes" id="UP000222542"/>
    </source>
</evidence>
<dbReference type="Proteomes" id="UP000222542">
    <property type="component" value="Unassembled WGS sequence"/>
</dbReference>
<dbReference type="InterPro" id="IPR006016">
    <property type="entry name" value="UspA"/>
</dbReference>
<organism evidence="2 3">
    <name type="scientific">Capsicum annuum</name>
    <name type="common">Capsicum pepper</name>
    <dbReference type="NCBI Taxonomy" id="4072"/>
    <lineage>
        <taxon>Eukaryota</taxon>
        <taxon>Viridiplantae</taxon>
        <taxon>Streptophyta</taxon>
        <taxon>Embryophyta</taxon>
        <taxon>Tracheophyta</taxon>
        <taxon>Spermatophyta</taxon>
        <taxon>Magnoliopsida</taxon>
        <taxon>eudicotyledons</taxon>
        <taxon>Gunneridae</taxon>
        <taxon>Pentapetalae</taxon>
        <taxon>asterids</taxon>
        <taxon>lamiids</taxon>
        <taxon>Solanales</taxon>
        <taxon>Solanaceae</taxon>
        <taxon>Solanoideae</taxon>
        <taxon>Capsiceae</taxon>
        <taxon>Capsicum</taxon>
    </lineage>
</organism>
<dbReference type="PANTHER" id="PTHR31964:SF113">
    <property type="entry name" value="USPA DOMAIN-CONTAINING PROTEIN"/>
    <property type="match status" value="1"/>
</dbReference>
<keyword evidence="3" id="KW-1185">Reference proteome</keyword>
<dbReference type="EMBL" id="AYRZ02000011">
    <property type="protein sequence ID" value="PHT67341.1"/>
    <property type="molecule type" value="Genomic_DNA"/>
</dbReference>
<evidence type="ECO:0000259" key="1">
    <source>
        <dbReference type="Pfam" id="PF00582"/>
    </source>
</evidence>
<name>A0A1U8FFB7_CAPAN</name>
<evidence type="ECO:0000313" key="2">
    <source>
        <dbReference type="EMBL" id="PHT67341.1"/>
    </source>
</evidence>
<comment type="caution">
    <text evidence="2">The sequence shown here is derived from an EMBL/GenBank/DDBJ whole genome shotgun (WGS) entry which is preliminary data.</text>
</comment>
<gene>
    <name evidence="2" type="ORF">T459_26828</name>
</gene>
<dbReference type="AlphaFoldDB" id="A0A1U8FFB7"/>
<dbReference type="Pfam" id="PF00582">
    <property type="entry name" value="Usp"/>
    <property type="match status" value="1"/>
</dbReference>
<accession>A0A1U8FFB7</accession>
<dbReference type="CDD" id="cd23659">
    <property type="entry name" value="USP_At3g01520-like"/>
    <property type="match status" value="1"/>
</dbReference>
<dbReference type="InterPro" id="IPR006015">
    <property type="entry name" value="Universal_stress_UspA"/>
</dbReference>
<dbReference type="Gene3D" id="3.40.50.620">
    <property type="entry name" value="HUPs"/>
    <property type="match status" value="1"/>
</dbReference>
<sequence>MEGGGRNIGEEKKKKVMVAIDENECSFYALKWALENLYESLQNSEVVLFTAQPISDYGYIYASSFGVASPQLMASVQQNQKKVANALLKKAKDFCTEHEIVAETMTQMGDPKDTICEVAEKLHADLLVLGSNNKGALHRAFLGSVSNYCVHNAKCPVLVVRKMP</sequence>
<dbReference type="SUPFAM" id="SSF52402">
    <property type="entry name" value="Adenine nucleotide alpha hydrolases-like"/>
    <property type="match status" value="1"/>
</dbReference>
<reference evidence="2 3" key="1">
    <citation type="journal article" date="2014" name="Nat. Genet.">
        <title>Genome sequence of the hot pepper provides insights into the evolution of pungency in Capsicum species.</title>
        <authorList>
            <person name="Kim S."/>
            <person name="Park M."/>
            <person name="Yeom S.I."/>
            <person name="Kim Y.M."/>
            <person name="Lee J.M."/>
            <person name="Lee H.A."/>
            <person name="Seo E."/>
            <person name="Choi J."/>
            <person name="Cheong K."/>
            <person name="Kim K.T."/>
            <person name="Jung K."/>
            <person name="Lee G.W."/>
            <person name="Oh S.K."/>
            <person name="Bae C."/>
            <person name="Kim S.B."/>
            <person name="Lee H.Y."/>
            <person name="Kim S.Y."/>
            <person name="Kim M.S."/>
            <person name="Kang B.C."/>
            <person name="Jo Y.D."/>
            <person name="Yang H.B."/>
            <person name="Jeong H.J."/>
            <person name="Kang W.H."/>
            <person name="Kwon J.K."/>
            <person name="Shin C."/>
            <person name="Lim J.Y."/>
            <person name="Park J.H."/>
            <person name="Huh J.H."/>
            <person name="Kim J.S."/>
            <person name="Kim B.D."/>
            <person name="Cohen O."/>
            <person name="Paran I."/>
            <person name="Suh M.C."/>
            <person name="Lee S.B."/>
            <person name="Kim Y.K."/>
            <person name="Shin Y."/>
            <person name="Noh S.J."/>
            <person name="Park J."/>
            <person name="Seo Y.S."/>
            <person name="Kwon S.Y."/>
            <person name="Kim H.A."/>
            <person name="Park J.M."/>
            <person name="Kim H.J."/>
            <person name="Choi S.B."/>
            <person name="Bosland P.W."/>
            <person name="Reeves G."/>
            <person name="Jo S.H."/>
            <person name="Lee B.W."/>
            <person name="Cho H.T."/>
            <person name="Choi H.S."/>
            <person name="Lee M.S."/>
            <person name="Yu Y."/>
            <person name="Do Choi Y."/>
            <person name="Park B.S."/>
            <person name="van Deynze A."/>
            <person name="Ashrafi H."/>
            <person name="Hill T."/>
            <person name="Kim W.T."/>
            <person name="Pai H.S."/>
            <person name="Ahn H.K."/>
            <person name="Yeam I."/>
            <person name="Giovannoni J.J."/>
            <person name="Rose J.K."/>
            <person name="Sorensen I."/>
            <person name="Lee S.J."/>
            <person name="Kim R.W."/>
            <person name="Choi I.Y."/>
            <person name="Choi B.S."/>
            <person name="Lim J.S."/>
            <person name="Lee Y.H."/>
            <person name="Choi D."/>
        </authorList>
    </citation>
    <scope>NUCLEOTIDE SEQUENCE [LARGE SCALE GENOMIC DNA]</scope>
    <source>
        <strain evidence="3">cv. CM334</strain>
    </source>
</reference>
<feature type="domain" description="UspA" evidence="1">
    <location>
        <begin position="14"/>
        <end position="161"/>
    </location>
</feature>
<proteinExistence type="predicted"/>
<dbReference type="PANTHER" id="PTHR31964">
    <property type="entry name" value="ADENINE NUCLEOTIDE ALPHA HYDROLASES-LIKE SUPERFAMILY PROTEIN"/>
    <property type="match status" value="1"/>
</dbReference>
<reference evidence="2 3" key="2">
    <citation type="journal article" date="2017" name="Genome Biol.">
        <title>New reference genome sequences of hot pepper reveal the massive evolution of plant disease-resistance genes by retroduplication.</title>
        <authorList>
            <person name="Kim S."/>
            <person name="Park J."/>
            <person name="Yeom S.I."/>
            <person name="Kim Y.M."/>
            <person name="Seo E."/>
            <person name="Kim K.T."/>
            <person name="Kim M.S."/>
            <person name="Lee J.M."/>
            <person name="Cheong K."/>
            <person name="Shin H.S."/>
            <person name="Kim S.B."/>
            <person name="Han K."/>
            <person name="Lee J."/>
            <person name="Park M."/>
            <person name="Lee H.A."/>
            <person name="Lee H.Y."/>
            <person name="Lee Y."/>
            <person name="Oh S."/>
            <person name="Lee J.H."/>
            <person name="Choi E."/>
            <person name="Choi E."/>
            <person name="Lee S.E."/>
            <person name="Jeon J."/>
            <person name="Kim H."/>
            <person name="Choi G."/>
            <person name="Song H."/>
            <person name="Lee J."/>
            <person name="Lee S.C."/>
            <person name="Kwon J.K."/>
            <person name="Lee H.Y."/>
            <person name="Koo N."/>
            <person name="Hong Y."/>
            <person name="Kim R.W."/>
            <person name="Kang W.H."/>
            <person name="Huh J.H."/>
            <person name="Kang B.C."/>
            <person name="Yang T.J."/>
            <person name="Lee Y.H."/>
            <person name="Bennetzen J.L."/>
            <person name="Choi D."/>
        </authorList>
    </citation>
    <scope>NUCLEOTIDE SEQUENCE [LARGE SCALE GENOMIC DNA]</scope>
    <source>
        <strain evidence="3">cv. CM334</strain>
    </source>
</reference>
<dbReference type="InterPro" id="IPR014729">
    <property type="entry name" value="Rossmann-like_a/b/a_fold"/>
</dbReference>
<protein>
    <recommendedName>
        <fullName evidence="1">UspA domain-containing protein</fullName>
    </recommendedName>
</protein>
<dbReference type="STRING" id="4072.A0A1U8FFB7"/>
<dbReference type="PRINTS" id="PR01438">
    <property type="entry name" value="UNVRSLSTRESS"/>
</dbReference>